<evidence type="ECO:0000256" key="11">
    <source>
        <dbReference type="ARBA" id="ARBA00023288"/>
    </source>
</evidence>
<keyword evidence="8 12" id="KW-0472">Membrane</keyword>
<feature type="coiled-coil region" evidence="13">
    <location>
        <begin position="241"/>
        <end position="268"/>
    </location>
</feature>
<dbReference type="RefSeq" id="WP_128833786.1">
    <property type="nucleotide sequence ID" value="NZ_AP014612.1"/>
</dbReference>
<dbReference type="GO" id="GO:0051205">
    <property type="term" value="P:protein insertion into membrane"/>
    <property type="evidence" value="ECO:0007669"/>
    <property type="project" value="TreeGrafter"/>
</dbReference>
<keyword evidence="13" id="KW-0175">Coiled coil</keyword>
<evidence type="ECO:0000256" key="10">
    <source>
        <dbReference type="ARBA" id="ARBA00023186"/>
    </source>
</evidence>
<protein>
    <recommendedName>
        <fullName evidence="12">Membrane protein insertase YidC</fullName>
    </recommendedName>
    <alternativeName>
        <fullName evidence="12">Foldase YidC</fullName>
    </alternativeName>
    <alternativeName>
        <fullName evidence="12">Membrane integrase YidC</fullName>
    </alternativeName>
    <alternativeName>
        <fullName evidence="12">Membrane protein YidC</fullName>
    </alternativeName>
</protein>
<dbReference type="PANTHER" id="PTHR12428">
    <property type="entry name" value="OXA1"/>
    <property type="match status" value="1"/>
</dbReference>
<dbReference type="PANTHER" id="PTHR12428:SF65">
    <property type="entry name" value="CYTOCHROME C OXIDASE ASSEMBLY PROTEIN COX18, MITOCHONDRIAL"/>
    <property type="match status" value="1"/>
</dbReference>
<gene>
    <name evidence="15" type="primary">spoIIIJ</name>
    <name evidence="12" type="synonym">yidC</name>
    <name evidence="15" type="ORF">SRT_17700</name>
</gene>
<dbReference type="KEGG" id="strg:SRT_17700"/>
<keyword evidence="3 12" id="KW-1003">Cell membrane</keyword>
<dbReference type="InterPro" id="IPR028055">
    <property type="entry name" value="YidC/Oxa/ALB_C"/>
</dbReference>
<dbReference type="CDD" id="cd20070">
    <property type="entry name" value="5TM_YidC_Alb3"/>
    <property type="match status" value="1"/>
</dbReference>
<feature type="transmembrane region" description="Helical" evidence="12">
    <location>
        <begin position="54"/>
        <end position="73"/>
    </location>
</feature>
<evidence type="ECO:0000313" key="15">
    <source>
        <dbReference type="EMBL" id="BAQ25031.1"/>
    </source>
</evidence>
<evidence type="ECO:0000256" key="3">
    <source>
        <dbReference type="ARBA" id="ARBA00022475"/>
    </source>
</evidence>
<dbReference type="Pfam" id="PF02096">
    <property type="entry name" value="60KD_IMP"/>
    <property type="match status" value="1"/>
</dbReference>
<evidence type="ECO:0000256" key="1">
    <source>
        <dbReference type="ARBA" id="ARBA00004651"/>
    </source>
</evidence>
<dbReference type="NCBIfam" id="TIGR03592">
    <property type="entry name" value="yidC_oxa1_cterm"/>
    <property type="match status" value="1"/>
</dbReference>
<evidence type="ECO:0000256" key="4">
    <source>
        <dbReference type="ARBA" id="ARBA00022692"/>
    </source>
</evidence>
<feature type="transmembrane region" description="Helical" evidence="12">
    <location>
        <begin position="196"/>
        <end position="223"/>
    </location>
</feature>
<keyword evidence="4 12" id="KW-0812">Transmembrane</keyword>
<dbReference type="AlphaFoldDB" id="A0A1L7LLH7"/>
<dbReference type="GO" id="GO:0015031">
    <property type="term" value="P:protein transport"/>
    <property type="evidence" value="ECO:0007669"/>
    <property type="project" value="UniProtKB-KW"/>
</dbReference>
<evidence type="ECO:0000256" key="12">
    <source>
        <dbReference type="HAMAP-Rule" id="MF_01811"/>
    </source>
</evidence>
<dbReference type="GO" id="GO:0005886">
    <property type="term" value="C:plasma membrane"/>
    <property type="evidence" value="ECO:0007669"/>
    <property type="project" value="UniProtKB-SubCell"/>
</dbReference>
<feature type="domain" description="Membrane insertase YidC/Oxa/ALB C-terminal" evidence="14">
    <location>
        <begin position="55"/>
        <end position="236"/>
    </location>
</feature>
<dbReference type="Proteomes" id="UP000217758">
    <property type="component" value="Chromosome"/>
</dbReference>
<keyword evidence="7 12" id="KW-1133">Transmembrane helix</keyword>
<evidence type="ECO:0000256" key="9">
    <source>
        <dbReference type="ARBA" id="ARBA00023139"/>
    </source>
</evidence>
<keyword evidence="10 12" id="KW-0143">Chaperone</keyword>
<comment type="similarity">
    <text evidence="12">Belongs to the OXA1/ALB3/YidC family. Type 2 subfamily.</text>
</comment>
<dbReference type="InterPro" id="IPR047196">
    <property type="entry name" value="YidC_ALB_C"/>
</dbReference>
<evidence type="ECO:0000256" key="13">
    <source>
        <dbReference type="SAM" id="Coils"/>
    </source>
</evidence>
<reference evidence="15 16" key="1">
    <citation type="journal article" date="2016" name="Microbiol. Immunol.">
        <title>Complete genome sequence of Streptococcus troglodytae TKU31 isolated from the oral cavity of a chimpanzee (Pan troglodytes).</title>
        <authorList>
            <person name="Okamoto M."/>
            <person name="Naito M."/>
            <person name="Miyanohara M."/>
            <person name="Imai S."/>
            <person name="Nomura Y."/>
            <person name="Saito W."/>
            <person name="Momoi Y."/>
            <person name="Takada K."/>
            <person name="Miyabe-Nishiwaki T."/>
            <person name="Tomonaga M."/>
            <person name="Hanada N."/>
        </authorList>
    </citation>
    <scope>NUCLEOTIDE SEQUENCE [LARGE SCALE GENOMIC DNA]</scope>
    <source>
        <strain evidence="16">TKU 31</strain>
    </source>
</reference>
<comment type="subcellular location">
    <subcellularLocation>
        <location evidence="1 12">Cell membrane</location>
        <topology evidence="1 12">Multi-pass membrane protein</topology>
    </subcellularLocation>
</comment>
<organism evidence="15 16">
    <name type="scientific">Streptococcus troglodytae</name>
    <dbReference type="NCBI Taxonomy" id="1111760"/>
    <lineage>
        <taxon>Bacteria</taxon>
        <taxon>Bacillati</taxon>
        <taxon>Bacillota</taxon>
        <taxon>Bacilli</taxon>
        <taxon>Lactobacillales</taxon>
        <taxon>Streptococcaceae</taxon>
        <taxon>Streptococcus</taxon>
    </lineage>
</organism>
<keyword evidence="9" id="KW-0564">Palmitate</keyword>
<dbReference type="HAMAP" id="MF_01811">
    <property type="entry name" value="YidC_type2"/>
    <property type="match status" value="1"/>
</dbReference>
<sequence>MKKKYRIIGLAVAALLFLSACGRSQVTSHSSDAWEKFVYFFAETIRFLSINGRIGIGIILFTLFIRTILLPLFNLQLKSGQKMQELQPELKALQAKYPGKDRESRMRMAEESQGLYKKYGVNPYASFLPLLIQMPVLWALYQALTRVEFLKTGSFLWMDIGDKDPYFILPALAAIFTFLSSWLTNKAAKERNGMMVTMNFILPIFILLIGFNLASGVALYWVVSNAYQVFQILLLNNPFKIIAERQRLEDEARELEAKKRRAKKKARKKRK</sequence>
<accession>A0A1L7LLH7</accession>
<keyword evidence="11 12" id="KW-0449">Lipoprotein</keyword>
<feature type="transmembrane region" description="Helical" evidence="12">
    <location>
        <begin position="124"/>
        <end position="145"/>
    </location>
</feature>
<evidence type="ECO:0000256" key="7">
    <source>
        <dbReference type="ARBA" id="ARBA00022989"/>
    </source>
</evidence>
<feature type="transmembrane region" description="Helical" evidence="12">
    <location>
        <begin position="165"/>
        <end position="184"/>
    </location>
</feature>
<proteinExistence type="inferred from homology"/>
<evidence type="ECO:0000256" key="2">
    <source>
        <dbReference type="ARBA" id="ARBA00022448"/>
    </source>
</evidence>
<keyword evidence="2 12" id="KW-0813">Transport</keyword>
<evidence type="ECO:0000313" key="16">
    <source>
        <dbReference type="Proteomes" id="UP000217758"/>
    </source>
</evidence>
<evidence type="ECO:0000256" key="8">
    <source>
        <dbReference type="ARBA" id="ARBA00023136"/>
    </source>
</evidence>
<comment type="function">
    <text evidence="12">Required for the insertion and/or proper folding and/or complex formation of integral membrane proteins into the membrane. Involved in integration of membrane proteins that insert both dependently and independently of the Sec translocase complex, as well as at least some lipoproteins.</text>
</comment>
<name>A0A1L7LLH7_9STRE</name>
<evidence type="ECO:0000259" key="14">
    <source>
        <dbReference type="Pfam" id="PF02096"/>
    </source>
</evidence>
<dbReference type="PROSITE" id="PS51257">
    <property type="entry name" value="PROKAR_LIPOPROTEIN"/>
    <property type="match status" value="1"/>
</dbReference>
<dbReference type="PRINTS" id="PR00701">
    <property type="entry name" value="60KDINNERMP"/>
</dbReference>
<keyword evidence="16" id="KW-1185">Reference proteome</keyword>
<keyword evidence="5 12" id="KW-0732">Signal</keyword>
<evidence type="ECO:0000256" key="5">
    <source>
        <dbReference type="ARBA" id="ARBA00022729"/>
    </source>
</evidence>
<dbReference type="GO" id="GO:0032977">
    <property type="term" value="F:membrane insertase activity"/>
    <property type="evidence" value="ECO:0007669"/>
    <property type="project" value="InterPro"/>
</dbReference>
<dbReference type="EMBL" id="AP014612">
    <property type="protein sequence ID" value="BAQ25031.1"/>
    <property type="molecule type" value="Genomic_DNA"/>
</dbReference>
<dbReference type="InterPro" id="IPR001708">
    <property type="entry name" value="YidC/ALB3/OXA1/COX18"/>
</dbReference>
<dbReference type="InterPro" id="IPR023060">
    <property type="entry name" value="YidC/YidC1/YidC2_Firmicutes"/>
</dbReference>
<evidence type="ECO:0000256" key="6">
    <source>
        <dbReference type="ARBA" id="ARBA00022927"/>
    </source>
</evidence>
<keyword evidence="6 12" id="KW-0653">Protein transport</keyword>